<evidence type="ECO:0000313" key="2">
    <source>
        <dbReference type="Proteomes" id="UP000612893"/>
    </source>
</evidence>
<keyword evidence="2" id="KW-1185">Reference proteome</keyword>
<proteinExistence type="predicted"/>
<dbReference type="Gene3D" id="1.25.40.10">
    <property type="entry name" value="Tetratricopeptide repeat domain"/>
    <property type="match status" value="1"/>
</dbReference>
<name>A0A934KCS0_9BACT</name>
<organism evidence="1 2">
    <name type="scientific">Candidatus Nephthysia bennettiae</name>
    <dbReference type="NCBI Taxonomy" id="3127016"/>
    <lineage>
        <taxon>Bacteria</taxon>
        <taxon>Bacillati</taxon>
        <taxon>Candidatus Dormiibacterota</taxon>
        <taxon>Candidatus Dormibacteria</taxon>
        <taxon>Candidatus Dormibacterales</taxon>
        <taxon>Candidatus Dormibacteraceae</taxon>
        <taxon>Candidatus Nephthysia</taxon>
    </lineage>
</organism>
<dbReference type="SUPFAM" id="SSF48452">
    <property type="entry name" value="TPR-like"/>
    <property type="match status" value="1"/>
</dbReference>
<gene>
    <name evidence="1" type="ORF">JF922_17225</name>
</gene>
<sequence length="161" mass="18143">MDLVQRAHELYCEGRMHDALEAAQAACDRAPKDPEAWRLLARVSRHVGLTAASDDAFRRAAALTSGRPLPFRVSQERFQELLREAQEALRIEARRRLEKIAVRVQPIPTLAEVRAGLDPDALTTRKRQGQDVLTVFQVNHENRSSSEDALRTLIVRSLGRA</sequence>
<dbReference type="EMBL" id="JAEKNR010000175">
    <property type="protein sequence ID" value="MBJ7599805.1"/>
    <property type="molecule type" value="Genomic_DNA"/>
</dbReference>
<dbReference type="SUPFAM" id="SSF55486">
    <property type="entry name" value="Metalloproteases ('zincins'), catalytic domain"/>
    <property type="match status" value="1"/>
</dbReference>
<dbReference type="InterPro" id="IPR011990">
    <property type="entry name" value="TPR-like_helical_dom_sf"/>
</dbReference>
<dbReference type="InterPro" id="IPR038555">
    <property type="entry name" value="Zincin_1_sf"/>
</dbReference>
<dbReference type="AlphaFoldDB" id="A0A934KCS0"/>
<reference evidence="1" key="1">
    <citation type="submission" date="2020-10" db="EMBL/GenBank/DDBJ databases">
        <title>Ca. Dormibacterota MAGs.</title>
        <authorList>
            <person name="Montgomery K."/>
        </authorList>
    </citation>
    <scope>NUCLEOTIDE SEQUENCE [LARGE SCALE GENOMIC DNA]</scope>
    <source>
        <strain evidence="1">SC8812_S17_10</strain>
    </source>
</reference>
<dbReference type="Proteomes" id="UP000612893">
    <property type="component" value="Unassembled WGS sequence"/>
</dbReference>
<protein>
    <submittedName>
        <fullName evidence="1">Tetratricopeptide repeat protein</fullName>
    </submittedName>
</protein>
<dbReference type="RefSeq" id="WP_338203424.1">
    <property type="nucleotide sequence ID" value="NZ_JAEKNR010000175.1"/>
</dbReference>
<evidence type="ECO:0000313" key="1">
    <source>
        <dbReference type="EMBL" id="MBJ7599805.1"/>
    </source>
</evidence>
<accession>A0A934KCS0</accession>
<comment type="caution">
    <text evidence="1">The sequence shown here is derived from an EMBL/GenBank/DDBJ whole genome shotgun (WGS) entry which is preliminary data.</text>
</comment>
<dbReference type="Gene3D" id="3.30.2010.20">
    <property type="match status" value="1"/>
</dbReference>
<dbReference type="Pfam" id="PF13428">
    <property type="entry name" value="TPR_14"/>
    <property type="match status" value="1"/>
</dbReference>